<gene>
    <name evidence="1" type="ORF">BN938_1846</name>
</gene>
<dbReference type="EMBL" id="HG934468">
    <property type="protein sequence ID" value="CDN31926.1"/>
    <property type="molecule type" value="Genomic_DNA"/>
</dbReference>
<name>A0A060R8P8_9BACT</name>
<dbReference type="STRING" id="1433126.BN938_1846"/>
<dbReference type="AlphaFoldDB" id="A0A060R8P8"/>
<dbReference type="Pfam" id="PF14390">
    <property type="entry name" value="DUF4420"/>
    <property type="match status" value="1"/>
</dbReference>
<evidence type="ECO:0000313" key="2">
    <source>
        <dbReference type="Proteomes" id="UP000027616"/>
    </source>
</evidence>
<protein>
    <recommendedName>
        <fullName evidence="3">PD-(D/E)XK motif protein</fullName>
    </recommendedName>
</protein>
<organism evidence="1 2">
    <name type="scientific">Mucinivorans hirudinis</name>
    <dbReference type="NCBI Taxonomy" id="1433126"/>
    <lineage>
        <taxon>Bacteria</taxon>
        <taxon>Pseudomonadati</taxon>
        <taxon>Bacteroidota</taxon>
        <taxon>Bacteroidia</taxon>
        <taxon>Bacteroidales</taxon>
        <taxon>Rikenellaceae</taxon>
        <taxon>Mucinivorans</taxon>
    </lineage>
</organism>
<accession>A0A060R8P8</accession>
<reference evidence="1 2" key="1">
    <citation type="journal article" date="2015" name="Genome Announc.">
        <title>Complete Genome Sequence of the Novel Leech Symbiont Mucinivorans hirudinis M3T.</title>
        <authorList>
            <person name="Nelson M.C."/>
            <person name="Bomar L."/>
            <person name="Graf J."/>
        </authorList>
    </citation>
    <scope>NUCLEOTIDE SEQUENCE [LARGE SCALE GENOMIC DNA]</scope>
    <source>
        <strain evidence="2">M3</strain>
    </source>
</reference>
<evidence type="ECO:0000313" key="1">
    <source>
        <dbReference type="EMBL" id="CDN31926.1"/>
    </source>
</evidence>
<dbReference type="Proteomes" id="UP000027616">
    <property type="component" value="Chromosome I"/>
</dbReference>
<proteinExistence type="predicted"/>
<dbReference type="KEGG" id="rbc:BN938_1846"/>
<dbReference type="InterPro" id="IPR025534">
    <property type="entry name" value="DUF4420"/>
</dbReference>
<dbReference type="HOGENOM" id="CLU_069764_1_0_10"/>
<sequence>MNRVHIIWNDLAKANSPSLLKKLYSADLSQYIYCIYEMHEKYCGIAISYSAKLEVNISQLNRLKDVSVYIQSDTSFEDSNLLIIKLSKSELLEIFAILCENLISAVSSITDQKRVIKKVLEQLEKWKALFDSFNSNGLSAAEQQGLYGELFLLRKFLNRGFPHHTTLSCWVGVDRALRDFQYRGWALEVKTTVTNNHQRLSISSERQLDENLLDYLYLYHLSVETSDGNGESLNQIITEISELINSDFVTFNLFNQKLMEVGYFEKDKGIYNNRHYKTRNENFYKIEGDFPRIKESELRDGIGDVKYSVIIDNCNEYLIPENTVFNTVNIYARD</sequence>
<dbReference type="eggNOG" id="ENOG502Z9WJ">
    <property type="taxonomic scope" value="Bacteria"/>
</dbReference>
<keyword evidence="2" id="KW-1185">Reference proteome</keyword>
<evidence type="ECO:0008006" key="3">
    <source>
        <dbReference type="Google" id="ProtNLM"/>
    </source>
</evidence>